<dbReference type="Gene3D" id="3.20.20.70">
    <property type="entry name" value="Aldolase class I"/>
    <property type="match status" value="1"/>
</dbReference>
<evidence type="ECO:0000313" key="3">
    <source>
        <dbReference type="Proteomes" id="UP000306753"/>
    </source>
</evidence>
<evidence type="ECO:0000313" key="2">
    <source>
        <dbReference type="EMBL" id="TLX65466.1"/>
    </source>
</evidence>
<keyword evidence="3" id="KW-1185">Reference proteome</keyword>
<name>A0A5R9QJF9_9GAMM</name>
<dbReference type="GO" id="GO:0010181">
    <property type="term" value="F:FMN binding"/>
    <property type="evidence" value="ECO:0007669"/>
    <property type="project" value="InterPro"/>
</dbReference>
<reference evidence="2 3" key="1">
    <citation type="journal article" date="2017" name="Eur. J. Clin. Microbiol. Infect. Dis.">
        <title>Uncommonly isolated clinical Pseudomonas: identification and phylogenetic assignation.</title>
        <authorList>
            <person name="Mulet M."/>
            <person name="Gomila M."/>
            <person name="Ramirez A."/>
            <person name="Cardew S."/>
            <person name="Moore E.R."/>
            <person name="Lalucat J."/>
            <person name="Garcia-Valdes E."/>
        </authorList>
    </citation>
    <scope>NUCLEOTIDE SEQUENCE [LARGE SCALE GENOMIC DNA]</scope>
    <source>
        <strain evidence="2 3">SD129</strain>
    </source>
</reference>
<organism evidence="2 3">
    <name type="scientific">Stutzerimonas nosocomialis</name>
    <dbReference type="NCBI Taxonomy" id="1056496"/>
    <lineage>
        <taxon>Bacteria</taxon>
        <taxon>Pseudomonadati</taxon>
        <taxon>Pseudomonadota</taxon>
        <taxon>Gammaproteobacteria</taxon>
        <taxon>Pseudomonadales</taxon>
        <taxon>Pseudomonadaceae</taxon>
        <taxon>Stutzerimonas</taxon>
    </lineage>
</organism>
<dbReference type="EMBL" id="QLAG01000001">
    <property type="protein sequence ID" value="TLX65466.1"/>
    <property type="molecule type" value="Genomic_DNA"/>
</dbReference>
<dbReference type="AlphaFoldDB" id="A0A5R9QJF9"/>
<dbReference type="Pfam" id="PF00724">
    <property type="entry name" value="Oxidored_FMN"/>
    <property type="match status" value="1"/>
</dbReference>
<dbReference type="CDD" id="cd04747">
    <property type="entry name" value="OYE_like_5_FMN"/>
    <property type="match status" value="1"/>
</dbReference>
<dbReference type="RefSeq" id="WP_138410632.1">
    <property type="nucleotide sequence ID" value="NZ_QLAG01000001.1"/>
</dbReference>
<sequence length="369" mass="40455">MTAAQSLFQPFRLGSLTVPTRVVMAPMTRSFSPGGVPNQAVVEYYRRRAAAGVGLIVTEGTTVGHPAANGYPNVPRFYGEDALAGWKQVVEAVHAEGGTIVPQLWHVGNVRRLGTEPDASVPAYGPMEKRKNDTLLVHGMTRDDIAEVIAAFAQAARDAKAIGMDGVEIHGAHGYLIDQFFWEGSNQRTDEYGGSLANRSRFAIELIQAVREAVGPDYPIIFRFSQWKQQDYSARLVQSAEELGAFLKPLSDAGVDIFHCSTRRFWIPEFEGSELNLAGWTRKLTGKPTITVGSVGLDGSEFTQFFGKTDEVAQPASIENLLQRLDDQEFDLVAVGRALIVDPEWAAKVRDGRMQDILPFSRESLATLA</sequence>
<dbReference type="InterPro" id="IPR045247">
    <property type="entry name" value="Oye-like"/>
</dbReference>
<evidence type="ECO:0000259" key="1">
    <source>
        <dbReference type="Pfam" id="PF00724"/>
    </source>
</evidence>
<proteinExistence type="predicted"/>
<dbReference type="GO" id="GO:0016491">
    <property type="term" value="F:oxidoreductase activity"/>
    <property type="evidence" value="ECO:0007669"/>
    <property type="project" value="InterPro"/>
</dbReference>
<feature type="domain" description="NADH:flavin oxidoreductase/NADH oxidase N-terminal" evidence="1">
    <location>
        <begin position="6"/>
        <end position="354"/>
    </location>
</feature>
<protein>
    <submittedName>
        <fullName evidence="2">12-oxophytodienoate reductase</fullName>
    </submittedName>
</protein>
<dbReference type="GO" id="GO:0005829">
    <property type="term" value="C:cytosol"/>
    <property type="evidence" value="ECO:0007669"/>
    <property type="project" value="TreeGrafter"/>
</dbReference>
<dbReference type="PANTHER" id="PTHR22893:SF55">
    <property type="entry name" value="OXIDOREDUCTASE-RELATED"/>
    <property type="match status" value="1"/>
</dbReference>
<dbReference type="FunFam" id="3.20.20.70:FF:000262">
    <property type="entry name" value="NADH:flavin oxidoreductase"/>
    <property type="match status" value="1"/>
</dbReference>
<dbReference type="SUPFAM" id="SSF51395">
    <property type="entry name" value="FMN-linked oxidoreductases"/>
    <property type="match status" value="1"/>
</dbReference>
<dbReference type="InterPro" id="IPR001155">
    <property type="entry name" value="OxRdtase_FMN_N"/>
</dbReference>
<comment type="caution">
    <text evidence="2">The sequence shown here is derived from an EMBL/GenBank/DDBJ whole genome shotgun (WGS) entry which is preliminary data.</text>
</comment>
<gene>
    <name evidence="2" type="ORF">DN820_00905</name>
</gene>
<dbReference type="InterPro" id="IPR013785">
    <property type="entry name" value="Aldolase_TIM"/>
</dbReference>
<accession>A0A5R9QJF9</accession>
<dbReference type="PANTHER" id="PTHR22893">
    <property type="entry name" value="NADH OXIDOREDUCTASE-RELATED"/>
    <property type="match status" value="1"/>
</dbReference>
<dbReference type="Proteomes" id="UP000306753">
    <property type="component" value="Unassembled WGS sequence"/>
</dbReference>